<dbReference type="CDD" id="cd03507">
    <property type="entry name" value="Delta12-FADS-like"/>
    <property type="match status" value="1"/>
</dbReference>
<name>A0A4T0FH41_9BASI</name>
<sequence length="420" mass="47621">MVDKFSLPDITIKDLLRAIPPECYHRSAIKSSQYVAQNVLLSVVLVLGSERISPLSEAVEMKYGHYLSLLFSILLWSAFWFVQGLSWTGLWVIAHECGHYAYSSNKSVNNAVGYVLHTFLLVPYHSWRVSHSQHHSGAGHMHRDQVFVPRTRSATGAEKLNYEDADENIIDGVDVPHEEQSRLAEMVEDAPLAILLNLFIQQLLGWPLYLLINASGQPHYPKWTNHFNPRSVIFDKRHFGQIVASDVGVAAVLAGLYVWGKQRGFTEVVFHYVVPYLWVNCWLVSITFLQHTHPAVPHYRDGLWNFQRGALCTIDRSFLGPIGKYILHGICETHVAHHISSKIPHYNAWKATDALKDFLGAHYNSSDDNFFKALYSTYRDCVFVEDKGDIVFYKDGRGRAKRVADVKVPSEASDSGVDLQ</sequence>
<comment type="caution">
    <text evidence="3">The sequence shown here is derived from an EMBL/GenBank/DDBJ whole genome shotgun (WGS) entry which is preliminary data.</text>
</comment>
<evidence type="ECO:0000259" key="2">
    <source>
        <dbReference type="Pfam" id="PF00487"/>
    </source>
</evidence>
<feature type="transmembrane region" description="Helical" evidence="1">
    <location>
        <begin position="239"/>
        <end position="260"/>
    </location>
</feature>
<dbReference type="Pfam" id="PF00487">
    <property type="entry name" value="FA_desaturase"/>
    <property type="match status" value="1"/>
</dbReference>
<reference evidence="3 4" key="1">
    <citation type="submission" date="2019-03" db="EMBL/GenBank/DDBJ databases">
        <title>Sequencing 23 genomes of Wallemia ichthyophaga.</title>
        <authorList>
            <person name="Gostincar C."/>
        </authorList>
    </citation>
    <scope>NUCLEOTIDE SEQUENCE [LARGE SCALE GENOMIC DNA]</scope>
    <source>
        <strain evidence="3 4">EXF-5753</strain>
    </source>
</reference>
<dbReference type="Proteomes" id="UP000310189">
    <property type="component" value="Unassembled WGS sequence"/>
</dbReference>
<evidence type="ECO:0000313" key="3">
    <source>
        <dbReference type="EMBL" id="TIA87652.1"/>
    </source>
</evidence>
<keyword evidence="1" id="KW-1133">Transmembrane helix</keyword>
<dbReference type="GO" id="GO:0016491">
    <property type="term" value="F:oxidoreductase activity"/>
    <property type="evidence" value="ECO:0007669"/>
    <property type="project" value="InterPro"/>
</dbReference>
<feature type="transmembrane region" description="Helical" evidence="1">
    <location>
        <begin position="192"/>
        <end position="212"/>
    </location>
</feature>
<organism evidence="3 4">
    <name type="scientific">Wallemia hederae</name>
    <dbReference type="NCBI Taxonomy" id="1540922"/>
    <lineage>
        <taxon>Eukaryota</taxon>
        <taxon>Fungi</taxon>
        <taxon>Dikarya</taxon>
        <taxon>Basidiomycota</taxon>
        <taxon>Wallemiomycotina</taxon>
        <taxon>Wallemiomycetes</taxon>
        <taxon>Wallemiales</taxon>
        <taxon>Wallemiaceae</taxon>
        <taxon>Wallemia</taxon>
    </lineage>
</organism>
<accession>A0A4T0FH41</accession>
<dbReference type="EMBL" id="SPNW01000051">
    <property type="protein sequence ID" value="TIA87652.1"/>
    <property type="molecule type" value="Genomic_DNA"/>
</dbReference>
<dbReference type="PANTHER" id="PTHR32100">
    <property type="entry name" value="OMEGA-6 FATTY ACID DESATURASE, CHLOROPLASTIC"/>
    <property type="match status" value="1"/>
</dbReference>
<dbReference type="AlphaFoldDB" id="A0A4T0FH41"/>
<keyword evidence="1" id="KW-0472">Membrane</keyword>
<evidence type="ECO:0000256" key="1">
    <source>
        <dbReference type="SAM" id="Phobius"/>
    </source>
</evidence>
<dbReference type="InterPro" id="IPR005804">
    <property type="entry name" value="FA_desaturase_dom"/>
</dbReference>
<gene>
    <name evidence="3" type="ORF">E3P99_03055</name>
</gene>
<protein>
    <recommendedName>
        <fullName evidence="2">Fatty acid desaturase domain-containing protein</fullName>
    </recommendedName>
</protein>
<feature type="domain" description="Fatty acid desaturase" evidence="2">
    <location>
        <begin position="76"/>
        <end position="363"/>
    </location>
</feature>
<dbReference type="OrthoDB" id="1461976at2759"/>
<dbReference type="GO" id="GO:0006629">
    <property type="term" value="P:lipid metabolic process"/>
    <property type="evidence" value="ECO:0007669"/>
    <property type="project" value="InterPro"/>
</dbReference>
<proteinExistence type="predicted"/>
<feature type="transmembrane region" description="Helical" evidence="1">
    <location>
        <begin position="64"/>
        <end position="82"/>
    </location>
</feature>
<keyword evidence="4" id="KW-1185">Reference proteome</keyword>
<feature type="transmembrane region" description="Helical" evidence="1">
    <location>
        <begin position="272"/>
        <end position="290"/>
    </location>
</feature>
<evidence type="ECO:0000313" key="4">
    <source>
        <dbReference type="Proteomes" id="UP000310189"/>
    </source>
</evidence>
<keyword evidence="1" id="KW-0812">Transmembrane</keyword>
<dbReference type="InterPro" id="IPR012171">
    <property type="entry name" value="Fatty_acid_desaturase"/>
</dbReference>